<feature type="region of interest" description="Disordered" evidence="1">
    <location>
        <begin position="20"/>
        <end position="43"/>
    </location>
</feature>
<keyword evidence="3" id="KW-1185">Reference proteome</keyword>
<accession>A0A1S7PEB4</accession>
<gene>
    <name evidence="2" type="ORF">AGR3A_Cc250119</name>
</gene>
<dbReference type="AlphaFoldDB" id="A0A1S7PEB4"/>
<proteinExistence type="predicted"/>
<organism evidence="2 3">
    <name type="scientific">Agrobacterium tomkonis CFBP 6623</name>
    <dbReference type="NCBI Taxonomy" id="1183432"/>
    <lineage>
        <taxon>Bacteria</taxon>
        <taxon>Pseudomonadati</taxon>
        <taxon>Pseudomonadota</taxon>
        <taxon>Alphaproteobacteria</taxon>
        <taxon>Hyphomicrobiales</taxon>
        <taxon>Rhizobiaceae</taxon>
        <taxon>Rhizobium/Agrobacterium group</taxon>
        <taxon>Agrobacterium</taxon>
        <taxon>Agrobacterium tumefaciens complex</taxon>
    </lineage>
</organism>
<dbReference type="EMBL" id="FBWK01000018">
    <property type="protein sequence ID" value="CUX19932.1"/>
    <property type="molecule type" value="Genomic_DNA"/>
</dbReference>
<protein>
    <submittedName>
        <fullName evidence="2">Uncharacterized protein</fullName>
    </submittedName>
</protein>
<name>A0A1S7PEB4_9HYPH</name>
<evidence type="ECO:0000256" key="1">
    <source>
        <dbReference type="SAM" id="MobiDB-lite"/>
    </source>
</evidence>
<evidence type="ECO:0000313" key="3">
    <source>
        <dbReference type="Proteomes" id="UP000191988"/>
    </source>
</evidence>
<sequence length="126" mass="13340">MARRGGRGAAAHAVIGVENQGKRYRSRKSKQASHSSISIGKSGCGEATFDGVRFTRYCVRVKWKCTLLRAMFSGGATAARIAGASARYDFFFNTSATLKAPRAPASFAWNITTVTPTCAVGACIGV</sequence>
<dbReference type="Proteomes" id="UP000191988">
    <property type="component" value="Unassembled WGS sequence"/>
</dbReference>
<reference evidence="3" key="1">
    <citation type="submission" date="2016-01" db="EMBL/GenBank/DDBJ databases">
        <authorList>
            <person name="Regsiter A."/>
            <person name="william w."/>
        </authorList>
    </citation>
    <scope>NUCLEOTIDE SEQUENCE [LARGE SCALE GENOMIC DNA]</scope>
    <source>
        <strain evidence="3">CFBP 6623</strain>
    </source>
</reference>
<evidence type="ECO:0000313" key="2">
    <source>
        <dbReference type="EMBL" id="CUX19932.1"/>
    </source>
</evidence>
<feature type="compositionally biased region" description="Basic residues" evidence="1">
    <location>
        <begin position="22"/>
        <end position="31"/>
    </location>
</feature>
<dbReference type="STRING" id="1183432.AGR3A_Cc250119"/>